<keyword evidence="3" id="KW-1185">Reference proteome</keyword>
<evidence type="ECO:0000313" key="2">
    <source>
        <dbReference type="EMBL" id="KAK4013159.1"/>
    </source>
</evidence>
<evidence type="ECO:0000313" key="3">
    <source>
        <dbReference type="Proteomes" id="UP001234178"/>
    </source>
</evidence>
<reference evidence="2 3" key="1">
    <citation type="journal article" date="2023" name="Nucleic Acids Res.">
        <title>The hologenome of Daphnia magna reveals possible DNA methylation and microbiome-mediated evolution of the host genome.</title>
        <authorList>
            <person name="Chaturvedi A."/>
            <person name="Li X."/>
            <person name="Dhandapani V."/>
            <person name="Marshall H."/>
            <person name="Kissane S."/>
            <person name="Cuenca-Cambronero M."/>
            <person name="Asole G."/>
            <person name="Calvet F."/>
            <person name="Ruiz-Romero M."/>
            <person name="Marangio P."/>
            <person name="Guigo R."/>
            <person name="Rago D."/>
            <person name="Mirbahai L."/>
            <person name="Eastwood N."/>
            <person name="Colbourne J.K."/>
            <person name="Zhou J."/>
            <person name="Mallon E."/>
            <person name="Orsini L."/>
        </authorList>
    </citation>
    <scope>NUCLEOTIDE SEQUENCE [LARGE SCALE GENOMIC DNA]</scope>
    <source>
        <strain evidence="2">LRV0_1</strain>
    </source>
</reference>
<comment type="caution">
    <text evidence="2">The sequence shown here is derived from an EMBL/GenBank/DDBJ whole genome shotgun (WGS) entry which is preliminary data.</text>
</comment>
<dbReference type="EMBL" id="JAOYFB010000004">
    <property type="protein sequence ID" value="KAK4013159.1"/>
    <property type="molecule type" value="Genomic_DNA"/>
</dbReference>
<evidence type="ECO:0000256" key="1">
    <source>
        <dbReference type="SAM" id="MobiDB-lite"/>
    </source>
</evidence>
<feature type="region of interest" description="Disordered" evidence="1">
    <location>
        <begin position="19"/>
        <end position="38"/>
    </location>
</feature>
<proteinExistence type="predicted"/>
<dbReference type="Proteomes" id="UP001234178">
    <property type="component" value="Unassembled WGS sequence"/>
</dbReference>
<organism evidence="2 3">
    <name type="scientific">Daphnia magna</name>
    <dbReference type="NCBI Taxonomy" id="35525"/>
    <lineage>
        <taxon>Eukaryota</taxon>
        <taxon>Metazoa</taxon>
        <taxon>Ecdysozoa</taxon>
        <taxon>Arthropoda</taxon>
        <taxon>Crustacea</taxon>
        <taxon>Branchiopoda</taxon>
        <taxon>Diplostraca</taxon>
        <taxon>Cladocera</taxon>
        <taxon>Anomopoda</taxon>
        <taxon>Daphniidae</taxon>
        <taxon>Daphnia</taxon>
    </lineage>
</organism>
<accession>A0ABQ9ZJQ8</accession>
<protein>
    <submittedName>
        <fullName evidence="2">Uncharacterized protein</fullName>
    </submittedName>
</protein>
<gene>
    <name evidence="2" type="ORF">OUZ56_025393</name>
</gene>
<sequence>MLSDQNPYKQHRYADRTVNLFKTTDKRPKPRNSTIRKKLDNRQGSEIISLETISLGLSYFCKKKDKLPKLRNFPTPQPLHPVRISWCGNVLLCQHWKISE</sequence>
<name>A0ABQ9ZJQ8_9CRUS</name>